<name>A0A0F8YJH2_9ZZZZ</name>
<dbReference type="SUPFAM" id="SSF52075">
    <property type="entry name" value="Outer arm dynein light chain 1"/>
    <property type="match status" value="1"/>
</dbReference>
<dbReference type="InterPro" id="IPR050576">
    <property type="entry name" value="Cilia_flagella_integrity"/>
</dbReference>
<comment type="caution">
    <text evidence="4">The sequence shown here is derived from an EMBL/GenBank/DDBJ whole genome shotgun (WGS) entry which is preliminary data.</text>
</comment>
<keyword evidence="1" id="KW-0433">Leucine-rich repeat</keyword>
<comment type="similarity">
    <text evidence="3">Belongs to the SDS22 family.</text>
</comment>
<dbReference type="SMART" id="SM00365">
    <property type="entry name" value="LRR_SD22"/>
    <property type="match status" value="5"/>
</dbReference>
<dbReference type="PANTHER" id="PTHR45973">
    <property type="entry name" value="PROTEIN PHOSPHATASE 1 REGULATORY SUBUNIT SDS22-RELATED"/>
    <property type="match status" value="1"/>
</dbReference>
<evidence type="ECO:0000256" key="1">
    <source>
        <dbReference type="ARBA" id="ARBA00022614"/>
    </source>
</evidence>
<evidence type="ECO:0000256" key="2">
    <source>
        <dbReference type="ARBA" id="ARBA00022737"/>
    </source>
</evidence>
<dbReference type="InterPro" id="IPR001611">
    <property type="entry name" value="Leu-rich_rpt"/>
</dbReference>
<evidence type="ECO:0000313" key="4">
    <source>
        <dbReference type="EMBL" id="KKK54324.1"/>
    </source>
</evidence>
<dbReference type="PROSITE" id="PS51450">
    <property type="entry name" value="LRR"/>
    <property type="match status" value="4"/>
</dbReference>
<organism evidence="4">
    <name type="scientific">marine sediment metagenome</name>
    <dbReference type="NCBI Taxonomy" id="412755"/>
    <lineage>
        <taxon>unclassified sequences</taxon>
        <taxon>metagenomes</taxon>
        <taxon>ecological metagenomes</taxon>
    </lineage>
</organism>
<dbReference type="InterPro" id="IPR032675">
    <property type="entry name" value="LRR_dom_sf"/>
</dbReference>
<dbReference type="EMBL" id="LAZR01066050">
    <property type="protein sequence ID" value="KKK54324.1"/>
    <property type="molecule type" value="Genomic_DNA"/>
</dbReference>
<dbReference type="Pfam" id="PF12799">
    <property type="entry name" value="LRR_4"/>
    <property type="match status" value="2"/>
</dbReference>
<dbReference type="SMART" id="SM00369">
    <property type="entry name" value="LRR_TYP"/>
    <property type="match status" value="4"/>
</dbReference>
<accession>A0A0F8YJH2</accession>
<proteinExistence type="inferred from homology"/>
<feature type="non-terminal residue" evidence="4">
    <location>
        <position position="184"/>
    </location>
</feature>
<protein>
    <recommendedName>
        <fullName evidence="5">Leucine-rich repeat domain-containing protein</fullName>
    </recommendedName>
</protein>
<dbReference type="InterPro" id="IPR025875">
    <property type="entry name" value="Leu-rich_rpt_4"/>
</dbReference>
<dbReference type="InterPro" id="IPR003591">
    <property type="entry name" value="Leu-rich_rpt_typical-subtyp"/>
</dbReference>
<dbReference type="PANTHER" id="PTHR45973:SF23">
    <property type="entry name" value="PROTEIN PHOSPHATASE 1 REGULATORY SUBUNIT 7"/>
    <property type="match status" value="1"/>
</dbReference>
<evidence type="ECO:0008006" key="5">
    <source>
        <dbReference type="Google" id="ProtNLM"/>
    </source>
</evidence>
<dbReference type="AlphaFoldDB" id="A0A0F8YJH2"/>
<sequence>MRTEIKGLDTLKNLETLLLGSNKISQLKSLDNLKNLKELRLSSNNIKKIEGLESLKNLRTLSFWNNQISVIENIGHLTELESLDLRNNNIKKITGLENLLKLKKLYIQTNQGTIFIPLNLIENLGGTAYSGEANEPQKFVEFCQKIKKLLKRDSKYESIMWDDFKDIKSGFKEFKLITKFTNIY</sequence>
<dbReference type="Gene3D" id="3.80.10.10">
    <property type="entry name" value="Ribonuclease Inhibitor"/>
    <property type="match status" value="1"/>
</dbReference>
<evidence type="ECO:0000256" key="3">
    <source>
        <dbReference type="ARBA" id="ARBA00023460"/>
    </source>
</evidence>
<gene>
    <name evidence="4" type="ORF">LCGC14_3085880</name>
</gene>
<keyword evidence="2" id="KW-0677">Repeat</keyword>
<reference evidence="4" key="1">
    <citation type="journal article" date="2015" name="Nature">
        <title>Complex archaea that bridge the gap between prokaryotes and eukaryotes.</title>
        <authorList>
            <person name="Spang A."/>
            <person name="Saw J.H."/>
            <person name="Jorgensen S.L."/>
            <person name="Zaremba-Niedzwiedzka K."/>
            <person name="Martijn J."/>
            <person name="Lind A.E."/>
            <person name="van Eijk R."/>
            <person name="Schleper C."/>
            <person name="Guy L."/>
            <person name="Ettema T.J."/>
        </authorList>
    </citation>
    <scope>NUCLEOTIDE SEQUENCE</scope>
</reference>